<dbReference type="Proteomes" id="UP000002275">
    <property type="component" value="Chromosome II"/>
</dbReference>
<sequence>MSVVRFRLEAPLIKLCQIQQQNSSSLAQSVERRTVNPQVAGSSPAGGAIFKKPHHLMRLFAI</sequence>
<dbReference type="AntiFam" id="ANF00010">
    <property type="entry name" value="tRNA translation"/>
</dbReference>
<reference evidence="1 2" key="3">
    <citation type="journal article" date="2011" name="Mol. Syst. Biol.">
        <title>Integrative genome-scale metabolic analysis of Vibrio vulnificus for drug targeting and discovery.</title>
        <authorList>
            <person name="Kim H.U."/>
            <person name="Kim S.Y."/>
            <person name="Jeong H."/>
            <person name="Kim T.Y."/>
            <person name="Kim J.J."/>
            <person name="Choy H.E."/>
            <person name="Yi K.Y."/>
            <person name="Rhee J.H."/>
            <person name="Lee S.Y."/>
        </authorList>
    </citation>
    <scope>NUCLEOTIDE SEQUENCE [LARGE SCALE GENOMIC DNA]</scope>
    <source>
        <strain evidence="1 2">CMCP6</strain>
    </source>
</reference>
<gene>
    <name evidence="1" type="ordered locus">VV2_0808</name>
</gene>
<reference evidence="1 2" key="2">
    <citation type="journal article" date="2003" name="Infect. Immun.">
        <title>Characterization and pathogenic significance of Vibrio vulnificus antigens preferentially expressed in septicemic patients.</title>
        <authorList>
            <person name="Kim Y.R."/>
            <person name="Lee S.E."/>
            <person name="Kim C.M."/>
            <person name="Kim S.Y."/>
            <person name="Shin E.K."/>
            <person name="Shin D.H."/>
            <person name="Chung S.S."/>
            <person name="Choy H.E."/>
            <person name="Progulske-Fox A."/>
            <person name="Hillman J.D."/>
            <person name="Handfield M."/>
            <person name="Rhee J.H."/>
        </authorList>
    </citation>
    <scope>NUCLEOTIDE SEQUENCE [LARGE SCALE GENOMIC DNA]</scope>
    <source>
        <strain evidence="1 2">CMCP6</strain>
    </source>
</reference>
<dbReference type="AlphaFoldDB" id="A0A3Q0KYW1"/>
<dbReference type="EMBL" id="AE016796">
    <property type="protein sequence ID" value="AAO07733.1"/>
    <property type="molecule type" value="Genomic_DNA"/>
</dbReference>
<reference evidence="2" key="1">
    <citation type="submission" date="2002-12" db="EMBL/GenBank/DDBJ databases">
        <title>Complete genome sequence of Vibrio vulnificus CMCP6.</title>
        <authorList>
            <person name="Rhee J.H."/>
            <person name="Kim S.Y."/>
            <person name="Chung S.S."/>
            <person name="Kim J.J."/>
            <person name="Moon Y.H."/>
            <person name="Jeong H."/>
            <person name="Choy H.E."/>
        </authorList>
    </citation>
    <scope>NUCLEOTIDE SEQUENCE [LARGE SCALE GENOMIC DNA]</scope>
    <source>
        <strain evidence="2">CMCP6</strain>
    </source>
</reference>
<evidence type="ECO:0000313" key="1">
    <source>
        <dbReference type="EMBL" id="AAO07733.1"/>
    </source>
</evidence>
<name>A0A3Q0KYW1_VIBVU</name>
<accession>A0A3Q0KYW1</accession>
<organism evidence="1 2">
    <name type="scientific">Vibrio vulnificus (strain CMCP6)</name>
    <dbReference type="NCBI Taxonomy" id="216895"/>
    <lineage>
        <taxon>Bacteria</taxon>
        <taxon>Pseudomonadati</taxon>
        <taxon>Pseudomonadota</taxon>
        <taxon>Gammaproteobacteria</taxon>
        <taxon>Vibrionales</taxon>
        <taxon>Vibrionaceae</taxon>
        <taxon>Vibrio</taxon>
    </lineage>
</organism>
<evidence type="ECO:0000313" key="2">
    <source>
        <dbReference type="Proteomes" id="UP000002275"/>
    </source>
</evidence>
<dbReference type="KEGG" id="vvu:VV2_0808"/>
<protein>
    <submittedName>
        <fullName evidence="1">Uncharacterized protein</fullName>
    </submittedName>
</protein>
<proteinExistence type="predicted"/>